<dbReference type="Proteomes" id="UP000050794">
    <property type="component" value="Unassembled WGS sequence"/>
</dbReference>
<dbReference type="EMBL" id="UYWY01020656">
    <property type="protein sequence ID" value="VDM42216.1"/>
    <property type="molecule type" value="Genomic_DNA"/>
</dbReference>
<dbReference type="AlphaFoldDB" id="A0A183UQX5"/>
<reference evidence="1 2" key="2">
    <citation type="submission" date="2018-11" db="EMBL/GenBank/DDBJ databases">
        <authorList>
            <consortium name="Pathogen Informatics"/>
        </authorList>
    </citation>
    <scope>NUCLEOTIDE SEQUENCE [LARGE SCALE GENOMIC DNA]</scope>
</reference>
<accession>A0A183UQX5</accession>
<proteinExistence type="predicted"/>
<reference evidence="3" key="1">
    <citation type="submission" date="2016-06" db="UniProtKB">
        <authorList>
            <consortium name="WormBaseParasite"/>
        </authorList>
    </citation>
    <scope>IDENTIFICATION</scope>
</reference>
<organism evidence="2 3">
    <name type="scientific">Toxocara canis</name>
    <name type="common">Canine roundworm</name>
    <dbReference type="NCBI Taxonomy" id="6265"/>
    <lineage>
        <taxon>Eukaryota</taxon>
        <taxon>Metazoa</taxon>
        <taxon>Ecdysozoa</taxon>
        <taxon>Nematoda</taxon>
        <taxon>Chromadorea</taxon>
        <taxon>Rhabditida</taxon>
        <taxon>Spirurina</taxon>
        <taxon>Ascaridomorpha</taxon>
        <taxon>Ascaridoidea</taxon>
        <taxon>Toxocaridae</taxon>
        <taxon>Toxocara</taxon>
    </lineage>
</organism>
<keyword evidence="2" id="KW-1185">Reference proteome</keyword>
<name>A0A183UQX5_TOXCA</name>
<gene>
    <name evidence="1" type="ORF">TCNE_LOCUS10895</name>
</gene>
<evidence type="ECO:0000313" key="3">
    <source>
        <dbReference type="WBParaSite" id="TCNE_0001089501-mRNA-1"/>
    </source>
</evidence>
<sequence length="275" mass="30725">MATVSAAPLIGMETVKGIVVEVTADAVTVATVAPKISLEMPKAVTLELGDWLILQLSKEGEYVLKEKIVEERSYPLRTFVDKRKGVALLAVKLDIRENAAVAPRLYGFSPALGNVFISSAKLDKNLVYEGFVAWAPRYCRTVLHFNWILMDEAVAVNQVDEESDENVSRAVCFNDHDDSHLIRNGYEEEVKEACQLEHTRHLPREERAVQANLAPSGNIPHQSLEMQDVGPPTWDVIFRIFSNRDVLRACCQFEPQLLTELIGLILSATPNRLSQ</sequence>
<dbReference type="WBParaSite" id="TCNE_0001089501-mRNA-1">
    <property type="protein sequence ID" value="TCNE_0001089501-mRNA-1"/>
    <property type="gene ID" value="TCNE_0001089501"/>
</dbReference>
<protein>
    <submittedName>
        <fullName evidence="3">Movement protein</fullName>
    </submittedName>
</protein>
<evidence type="ECO:0000313" key="2">
    <source>
        <dbReference type="Proteomes" id="UP000050794"/>
    </source>
</evidence>
<evidence type="ECO:0000313" key="1">
    <source>
        <dbReference type="EMBL" id="VDM42216.1"/>
    </source>
</evidence>